<comment type="caution">
    <text evidence="2">The sequence shown here is derived from an EMBL/GenBank/DDBJ whole genome shotgun (WGS) entry which is preliminary data.</text>
</comment>
<feature type="chain" id="PRO_5004775413" description="RxLR effector protein" evidence="1">
    <location>
        <begin position="23"/>
        <end position="86"/>
    </location>
</feature>
<dbReference type="Proteomes" id="UP000018721">
    <property type="component" value="Unassembled WGS sequence"/>
</dbReference>
<evidence type="ECO:0000256" key="1">
    <source>
        <dbReference type="SAM" id="SignalP"/>
    </source>
</evidence>
<evidence type="ECO:0000313" key="2">
    <source>
        <dbReference type="EMBL" id="ETI38014.1"/>
    </source>
</evidence>
<evidence type="ECO:0000313" key="3">
    <source>
        <dbReference type="Proteomes" id="UP000018721"/>
    </source>
</evidence>
<name>V9EFR8_PHYNI</name>
<protein>
    <recommendedName>
        <fullName evidence="4">RxLR effector protein</fullName>
    </recommendedName>
</protein>
<dbReference type="AlphaFoldDB" id="V9EFR8"/>
<dbReference type="HOGENOM" id="CLU_2502846_0_0_1"/>
<accession>V9EFR8</accession>
<dbReference type="EMBL" id="ANIZ01002825">
    <property type="protein sequence ID" value="ETI38014.1"/>
    <property type="molecule type" value="Genomic_DNA"/>
</dbReference>
<evidence type="ECO:0008006" key="4">
    <source>
        <dbReference type="Google" id="ProtNLM"/>
    </source>
</evidence>
<keyword evidence="3" id="KW-1185">Reference proteome</keyword>
<feature type="signal peptide" evidence="1">
    <location>
        <begin position="1"/>
        <end position="22"/>
    </location>
</feature>
<sequence length="86" mass="9763">MAKRLTVALVLLGLASMTEMLGRSPTEFARPGVMPSPWHAMPLLERYSVPLLQVLALHPLSSAATLHWGRAWRVVLLRVYHRHRSR</sequence>
<reference evidence="2 3" key="1">
    <citation type="submission" date="2013-11" db="EMBL/GenBank/DDBJ databases">
        <title>The Genome Sequence of Phytophthora parasitica P1569.</title>
        <authorList>
            <consortium name="The Broad Institute Genomics Platform"/>
            <person name="Russ C."/>
            <person name="Tyler B."/>
            <person name="Panabieres F."/>
            <person name="Shan W."/>
            <person name="Tripathy S."/>
            <person name="Grunwald N."/>
            <person name="Machado M."/>
            <person name="Johnson C.S."/>
            <person name="Arredondo F."/>
            <person name="Hong C."/>
            <person name="Coffey M."/>
            <person name="Young S.K."/>
            <person name="Zeng Q."/>
            <person name="Gargeya S."/>
            <person name="Fitzgerald M."/>
            <person name="Abouelleil A."/>
            <person name="Alvarado L."/>
            <person name="Chapman S.B."/>
            <person name="Gainer-Dewar J."/>
            <person name="Goldberg J."/>
            <person name="Griggs A."/>
            <person name="Gujja S."/>
            <person name="Hansen M."/>
            <person name="Howarth C."/>
            <person name="Imamovic A."/>
            <person name="Ireland A."/>
            <person name="Larimer J."/>
            <person name="McCowan C."/>
            <person name="Murphy C."/>
            <person name="Pearson M."/>
            <person name="Poon T.W."/>
            <person name="Priest M."/>
            <person name="Roberts A."/>
            <person name="Saif S."/>
            <person name="Shea T."/>
            <person name="Sykes S."/>
            <person name="Wortman J."/>
            <person name="Nusbaum C."/>
            <person name="Birren B."/>
        </authorList>
    </citation>
    <scope>NUCLEOTIDE SEQUENCE [LARGE SCALE GENOMIC DNA]</scope>
    <source>
        <strain evidence="2 3">P1569</strain>
    </source>
</reference>
<gene>
    <name evidence="2" type="ORF">F443_16115</name>
</gene>
<organism evidence="2 3">
    <name type="scientific">Phytophthora nicotianae P1569</name>
    <dbReference type="NCBI Taxonomy" id="1317065"/>
    <lineage>
        <taxon>Eukaryota</taxon>
        <taxon>Sar</taxon>
        <taxon>Stramenopiles</taxon>
        <taxon>Oomycota</taxon>
        <taxon>Peronosporomycetes</taxon>
        <taxon>Peronosporales</taxon>
        <taxon>Peronosporaceae</taxon>
        <taxon>Phytophthora</taxon>
    </lineage>
</organism>
<keyword evidence="1" id="KW-0732">Signal</keyword>
<proteinExistence type="predicted"/>